<gene>
    <name evidence="1" type="ORF">C5F50_08560</name>
</gene>
<dbReference type="Proteomes" id="UP000509478">
    <property type="component" value="Chromosome"/>
</dbReference>
<sequence>MQETVQTITVSSLYTLPANVTSPTKKIIDQYANIASTFPQDLPVIEVGKVNGKHYIITRDEVYRACKQIGLDDVQVNITEYDTLTDAVVQHVRKNKDPSSFDPLLVRDAIDFLGERGIDESKAIRMFLLNNTETEKILRLPLDEKTIKKLRQLNEYLSERLTSVFMPSYIPAKIAKIPISKQSIASEAIIALIMMETISDAKFAWPNPDVIDVTLSEFAEKTEKNQEVKIADVVNVAEISENHLKQPATKPSKKTAQTAASLTKTFSNILYIEGDRETRRKPMIVNTKTGRVAEIKNKNKVITLVGDLGSQAFVFPNAAAKHLDLGNDGNAFMKKFSNTDQLQTILNNAKKKKINLSGVIFTNSKL</sequence>
<accession>A0A7D5R6N9</accession>
<dbReference type="GeneID" id="56068146"/>
<evidence type="ECO:0008006" key="3">
    <source>
        <dbReference type="Google" id="ProtNLM"/>
    </source>
</evidence>
<name>A0A7D5R6N9_9ARCH</name>
<evidence type="ECO:0000313" key="2">
    <source>
        <dbReference type="Proteomes" id="UP000509478"/>
    </source>
</evidence>
<evidence type="ECO:0000313" key="1">
    <source>
        <dbReference type="EMBL" id="QLH07117.1"/>
    </source>
</evidence>
<reference evidence="1 2" key="1">
    <citation type="submission" date="2018-02" db="EMBL/GenBank/DDBJ databases">
        <title>Complete genome of Nitrosopumilus ureaphilus PS0.</title>
        <authorList>
            <person name="Qin W."/>
            <person name="Zheng Y."/>
            <person name="Stahl D.A."/>
        </authorList>
    </citation>
    <scope>NUCLEOTIDE SEQUENCE [LARGE SCALE GENOMIC DNA]</scope>
    <source>
        <strain evidence="1 2">PS0</strain>
    </source>
</reference>
<dbReference type="AlphaFoldDB" id="A0A7D5R6N9"/>
<dbReference type="KEGG" id="nue:C5F50_08560"/>
<proteinExistence type="predicted"/>
<organism evidence="1 2">
    <name type="scientific">Nitrosopumilus ureiphilus</name>
    <dbReference type="NCBI Taxonomy" id="1470067"/>
    <lineage>
        <taxon>Archaea</taxon>
        <taxon>Nitrososphaerota</taxon>
        <taxon>Nitrososphaeria</taxon>
        <taxon>Nitrosopumilales</taxon>
        <taxon>Nitrosopumilaceae</taxon>
        <taxon>Nitrosopumilus</taxon>
    </lineage>
</organism>
<protein>
    <recommendedName>
        <fullName evidence="3">ParB/Sulfiredoxin domain-containing protein</fullName>
    </recommendedName>
</protein>
<dbReference type="EMBL" id="CP026995">
    <property type="protein sequence ID" value="QLH07117.1"/>
    <property type="molecule type" value="Genomic_DNA"/>
</dbReference>
<keyword evidence="2" id="KW-1185">Reference proteome</keyword>
<dbReference type="RefSeq" id="WP_179370981.1">
    <property type="nucleotide sequence ID" value="NZ_CP026995.1"/>
</dbReference>